<evidence type="ECO:0000256" key="2">
    <source>
        <dbReference type="PROSITE-ProRule" id="PRU00176"/>
    </source>
</evidence>
<dbReference type="SMART" id="SM00360">
    <property type="entry name" value="RRM"/>
    <property type="match status" value="1"/>
</dbReference>
<dbReference type="GO" id="GO:1900871">
    <property type="term" value="P:chloroplast mRNA modification"/>
    <property type="evidence" value="ECO:0007669"/>
    <property type="project" value="TreeGrafter"/>
</dbReference>
<dbReference type="GO" id="GO:0016554">
    <property type="term" value="P:cytidine to uridine editing"/>
    <property type="evidence" value="ECO:0007669"/>
    <property type="project" value="TreeGrafter"/>
</dbReference>
<sequence>MASALAAVFASRPTPRSVASSGGPCCRRHRRLSAFAAARDRQPSASHGLSFRTTEESLRDAFERFGELTEVHLVMDRVAKRPRGFAFLSYASDKESKNAMEVMHGKFLDGRVIFVETAKPRSELEL</sequence>
<gene>
    <name evidence="4" type="ORF">GUJ93_ZPchr0013g37833</name>
</gene>
<dbReference type="PANTHER" id="PTHR48029">
    <property type="entry name" value="NUCLEOLAR PROTEIN 8"/>
    <property type="match status" value="1"/>
</dbReference>
<dbReference type="PANTHER" id="PTHR48029:SF1">
    <property type="entry name" value="NUCLEOLAR PROTEIN 8"/>
    <property type="match status" value="1"/>
</dbReference>
<dbReference type="OrthoDB" id="439808at2759"/>
<dbReference type="GO" id="GO:0009507">
    <property type="term" value="C:chloroplast"/>
    <property type="evidence" value="ECO:0007669"/>
    <property type="project" value="TreeGrafter"/>
</dbReference>
<keyword evidence="5" id="KW-1185">Reference proteome</keyword>
<comment type="caution">
    <text evidence="4">The sequence shown here is derived from an EMBL/GenBank/DDBJ whole genome shotgun (WGS) entry which is preliminary data.</text>
</comment>
<keyword evidence="1 2" id="KW-0694">RNA-binding</keyword>
<dbReference type="GO" id="GO:0003723">
    <property type="term" value="F:RNA binding"/>
    <property type="evidence" value="ECO:0007669"/>
    <property type="project" value="UniProtKB-UniRule"/>
</dbReference>
<evidence type="ECO:0000313" key="5">
    <source>
        <dbReference type="Proteomes" id="UP000729402"/>
    </source>
</evidence>
<dbReference type="Proteomes" id="UP000729402">
    <property type="component" value="Unassembled WGS sequence"/>
</dbReference>
<dbReference type="AlphaFoldDB" id="A0A8J5X272"/>
<dbReference type="InterPro" id="IPR000504">
    <property type="entry name" value="RRM_dom"/>
</dbReference>
<feature type="domain" description="RRM" evidence="3">
    <location>
        <begin position="48"/>
        <end position="120"/>
    </location>
</feature>
<dbReference type="PROSITE" id="PS50102">
    <property type="entry name" value="RRM"/>
    <property type="match status" value="1"/>
</dbReference>
<dbReference type="EMBL" id="JAAALK010000079">
    <property type="protein sequence ID" value="KAG8100095.1"/>
    <property type="molecule type" value="Genomic_DNA"/>
</dbReference>
<protein>
    <recommendedName>
        <fullName evidence="3">RRM domain-containing protein</fullName>
    </recommendedName>
</protein>
<dbReference type="Pfam" id="PF00076">
    <property type="entry name" value="RRM_1"/>
    <property type="match status" value="1"/>
</dbReference>
<reference evidence="4" key="2">
    <citation type="submission" date="2021-02" db="EMBL/GenBank/DDBJ databases">
        <authorList>
            <person name="Kimball J.A."/>
            <person name="Haas M.W."/>
            <person name="Macchietto M."/>
            <person name="Kono T."/>
            <person name="Duquette J."/>
            <person name="Shao M."/>
        </authorList>
    </citation>
    <scope>NUCLEOTIDE SEQUENCE</scope>
    <source>
        <tissue evidence="4">Fresh leaf tissue</tissue>
    </source>
</reference>
<reference evidence="4" key="1">
    <citation type="journal article" date="2021" name="bioRxiv">
        <title>Whole Genome Assembly and Annotation of Northern Wild Rice, Zizania palustris L., Supports a Whole Genome Duplication in the Zizania Genus.</title>
        <authorList>
            <person name="Haas M."/>
            <person name="Kono T."/>
            <person name="Macchietto M."/>
            <person name="Millas R."/>
            <person name="McGilp L."/>
            <person name="Shao M."/>
            <person name="Duquette J."/>
            <person name="Hirsch C.N."/>
            <person name="Kimball J."/>
        </authorList>
    </citation>
    <scope>NUCLEOTIDE SEQUENCE</scope>
    <source>
        <tissue evidence="4">Fresh leaf tissue</tissue>
    </source>
</reference>
<proteinExistence type="predicted"/>
<name>A0A8J5X272_ZIZPA</name>
<evidence type="ECO:0000259" key="3">
    <source>
        <dbReference type="PROSITE" id="PS50102"/>
    </source>
</evidence>
<evidence type="ECO:0000256" key="1">
    <source>
        <dbReference type="ARBA" id="ARBA00022884"/>
    </source>
</evidence>
<organism evidence="4 5">
    <name type="scientific">Zizania palustris</name>
    <name type="common">Northern wild rice</name>
    <dbReference type="NCBI Taxonomy" id="103762"/>
    <lineage>
        <taxon>Eukaryota</taxon>
        <taxon>Viridiplantae</taxon>
        <taxon>Streptophyta</taxon>
        <taxon>Embryophyta</taxon>
        <taxon>Tracheophyta</taxon>
        <taxon>Spermatophyta</taxon>
        <taxon>Magnoliopsida</taxon>
        <taxon>Liliopsida</taxon>
        <taxon>Poales</taxon>
        <taxon>Poaceae</taxon>
        <taxon>BOP clade</taxon>
        <taxon>Oryzoideae</taxon>
        <taxon>Oryzeae</taxon>
        <taxon>Zizaniinae</taxon>
        <taxon>Zizania</taxon>
    </lineage>
</organism>
<evidence type="ECO:0000313" key="4">
    <source>
        <dbReference type="EMBL" id="KAG8100095.1"/>
    </source>
</evidence>
<accession>A0A8J5X272</accession>